<proteinExistence type="predicted"/>
<dbReference type="InterPro" id="IPR052020">
    <property type="entry name" value="Cyclic_di-GMP/3'3'-cGAMP_PDE"/>
</dbReference>
<dbReference type="SUPFAM" id="SSF109604">
    <property type="entry name" value="HD-domain/PDEase-like"/>
    <property type="match status" value="1"/>
</dbReference>
<dbReference type="CDD" id="cd00077">
    <property type="entry name" value="HDc"/>
    <property type="match status" value="1"/>
</dbReference>
<sequence>MAGAHHEKLDGTGYPRGVNGDEISLMTRIITTADIFDALSAERPYRAAMPIDKALAIMEENLHTAIDPECFAALKKALNLLPDEYTQLPHSSDKT</sequence>
<dbReference type="Pfam" id="PF13487">
    <property type="entry name" value="HD_5"/>
    <property type="match status" value="1"/>
</dbReference>
<dbReference type="AlphaFoldDB" id="O87022"/>
<dbReference type="PANTHER" id="PTHR45228:SF5">
    <property type="entry name" value="CYCLIC DI-GMP PHOSPHODIESTERASE VC_1348-RELATED"/>
    <property type="match status" value="1"/>
</dbReference>
<name>O87022_VIBCL</name>
<dbReference type="PANTHER" id="PTHR45228">
    <property type="entry name" value="CYCLIC DI-GMP PHOSPHODIESTERASE TM_0186-RELATED"/>
    <property type="match status" value="1"/>
</dbReference>
<dbReference type="InterPro" id="IPR037522">
    <property type="entry name" value="HD_GYP_dom"/>
</dbReference>
<evidence type="ECO:0000313" key="1">
    <source>
        <dbReference type="EMBL" id="CAA13118.1"/>
    </source>
</evidence>
<dbReference type="InterPro" id="IPR003607">
    <property type="entry name" value="HD/PDEase_dom"/>
</dbReference>
<dbReference type="PROSITE" id="PS51832">
    <property type="entry name" value="HD_GYP"/>
    <property type="match status" value="1"/>
</dbReference>
<gene>
    <name evidence="1" type="primary">z7f</name>
</gene>
<dbReference type="Gene3D" id="1.10.3210.10">
    <property type="entry name" value="Hypothetical protein af1432"/>
    <property type="match status" value="1"/>
</dbReference>
<dbReference type="GO" id="GO:0008081">
    <property type="term" value="F:phosphoric diester hydrolase activity"/>
    <property type="evidence" value="ECO:0007669"/>
    <property type="project" value="UniProtKB-ARBA"/>
</dbReference>
<accession>O87022</accession>
<organism evidence="1">
    <name type="scientific">Vibrio cholerae</name>
    <dbReference type="NCBI Taxonomy" id="666"/>
    <lineage>
        <taxon>Bacteria</taxon>
        <taxon>Pseudomonadati</taxon>
        <taxon>Pseudomonadota</taxon>
        <taxon>Gammaproteobacteria</taxon>
        <taxon>Vibrionales</taxon>
        <taxon>Vibrionaceae</taxon>
        <taxon>Vibrio</taxon>
    </lineage>
</organism>
<protein>
    <submittedName>
        <fullName evidence="1">Z7f protein</fullName>
    </submittedName>
</protein>
<dbReference type="EMBL" id="AJ231076">
    <property type="protein sequence ID" value="CAA13118.1"/>
    <property type="molecule type" value="Genomic_DNA"/>
</dbReference>
<reference evidence="1" key="1">
    <citation type="submission" date="1998-07" db="EMBL/GenBank/DDBJ databases">
        <authorList>
            <person name="Fallarino A."/>
        </authorList>
    </citation>
    <scope>NUCLEOTIDE SEQUENCE</scope>
    <source>
        <strain evidence="1">Z17561</strain>
    </source>
</reference>